<keyword evidence="2" id="KW-0104">Cadmium</keyword>
<dbReference type="InterPro" id="IPR040409">
    <property type="entry name" value="PCS-like"/>
</dbReference>
<feature type="chain" id="PRO_5014476050" description="glutathione gamma-glutamylcysteinyltransferase" evidence="5">
    <location>
        <begin position="21"/>
        <end position="219"/>
    </location>
</feature>
<organism evidence="7 8">
    <name type="scientific">Rhizobium meliloti</name>
    <name type="common">Ensifer meliloti</name>
    <name type="synonym">Sinorhizobium meliloti</name>
    <dbReference type="NCBI Taxonomy" id="382"/>
    <lineage>
        <taxon>Bacteria</taxon>
        <taxon>Pseudomonadati</taxon>
        <taxon>Pseudomonadota</taxon>
        <taxon>Alphaproteobacteria</taxon>
        <taxon>Hyphomicrobiales</taxon>
        <taxon>Rhizobiaceae</taxon>
        <taxon>Sinorhizobium/Ensifer group</taxon>
        <taxon>Sinorhizobium</taxon>
    </lineage>
</organism>
<dbReference type="InterPro" id="IPR007719">
    <property type="entry name" value="PCS_N"/>
</dbReference>
<reference evidence="7 8" key="1">
    <citation type="submission" date="2017-06" db="EMBL/GenBank/DDBJ databases">
        <title>Ensifer strains isolated from leguminous trees and herbs display diverse denitrification phenotypes with some acting as strong N2O sinks.</title>
        <authorList>
            <person name="Woliy K."/>
            <person name="Mania D."/>
            <person name="Bakken L.R."/>
            <person name="Frostegard A."/>
        </authorList>
    </citation>
    <scope>NUCLEOTIDE SEQUENCE [LARGE SCALE GENOMIC DNA]</scope>
    <source>
        <strain evidence="7 8">AC50a</strain>
    </source>
</reference>
<evidence type="ECO:0000256" key="1">
    <source>
        <dbReference type="ARBA" id="ARBA00012468"/>
    </source>
</evidence>
<dbReference type="PANTHER" id="PTHR33447">
    <property type="entry name" value="GLUTATHIONE GAMMA-GLUTAMYLCYSTEINYLTRANSFERASE"/>
    <property type="match status" value="1"/>
</dbReference>
<evidence type="ECO:0000313" key="8">
    <source>
        <dbReference type="Proteomes" id="UP000231987"/>
    </source>
</evidence>
<feature type="signal peptide" evidence="5">
    <location>
        <begin position="1"/>
        <end position="20"/>
    </location>
</feature>
<sequence>MRWVRGLAAVALAAVLTAGAATLLGMPPGISSETIQLSVTRTPDLLKRAWSLPVARTFHQQVIWQSNASRCGPASVANTFRSIGEEETTEAAVLDDTGYCWTGFCLIGLTLDELADLTRLKTGRSVAVLRDLTADEFQEHMKRSNDPNRRYIINFNREGIFGAGSGHHSPIGGYLEEEDMVFVLDVNERYKPWLVERERLFKAMDTLDGDRKRGLLLIE</sequence>
<dbReference type="GO" id="GO:0046938">
    <property type="term" value="P:phytochelatin biosynthetic process"/>
    <property type="evidence" value="ECO:0007669"/>
    <property type="project" value="InterPro"/>
</dbReference>
<accession>A0A2J0YTW6</accession>
<feature type="domain" description="Peptidase C83" evidence="6">
    <location>
        <begin position="1"/>
        <end position="219"/>
    </location>
</feature>
<dbReference type="InterPro" id="IPR038156">
    <property type="entry name" value="PCS_N_sf"/>
</dbReference>
<dbReference type="SUPFAM" id="SSF54001">
    <property type="entry name" value="Cysteine proteinases"/>
    <property type="match status" value="1"/>
</dbReference>
<dbReference type="Gene3D" id="3.90.70.30">
    <property type="entry name" value="Phytochelatin synthase, N-terminal domain"/>
    <property type="match status" value="1"/>
</dbReference>
<dbReference type="GO" id="GO:0010038">
    <property type="term" value="P:response to metal ion"/>
    <property type="evidence" value="ECO:0007669"/>
    <property type="project" value="InterPro"/>
</dbReference>
<protein>
    <recommendedName>
        <fullName evidence="1">glutathione gamma-glutamylcysteinyltransferase</fullName>
        <ecNumber evidence="1">2.3.2.15</ecNumber>
    </recommendedName>
</protein>
<evidence type="ECO:0000256" key="5">
    <source>
        <dbReference type="SAM" id="SignalP"/>
    </source>
</evidence>
<comment type="caution">
    <text evidence="7">The sequence shown here is derived from an EMBL/GenBank/DDBJ whole genome shotgun (WGS) entry which is preliminary data.</text>
</comment>
<dbReference type="EMBL" id="NJGD01000028">
    <property type="protein sequence ID" value="PJR09708.1"/>
    <property type="molecule type" value="Genomic_DNA"/>
</dbReference>
<evidence type="ECO:0000256" key="4">
    <source>
        <dbReference type="ARBA" id="ARBA00022723"/>
    </source>
</evidence>
<dbReference type="AlphaFoldDB" id="A0A2J0YTW6"/>
<dbReference type="RefSeq" id="WP_100674800.1">
    <property type="nucleotide sequence ID" value="NZ_NJGD01000028.1"/>
</dbReference>
<dbReference type="GO" id="GO:0016756">
    <property type="term" value="F:glutathione gamma-glutamylcysteinyltransferase activity"/>
    <property type="evidence" value="ECO:0007669"/>
    <property type="project" value="UniProtKB-EC"/>
</dbReference>
<keyword evidence="5" id="KW-0732">Signal</keyword>
<evidence type="ECO:0000259" key="6">
    <source>
        <dbReference type="PROSITE" id="PS51443"/>
    </source>
</evidence>
<gene>
    <name evidence="7" type="ORF">CEJ86_30805</name>
</gene>
<evidence type="ECO:0000256" key="3">
    <source>
        <dbReference type="ARBA" id="ARBA00022679"/>
    </source>
</evidence>
<dbReference type="EC" id="2.3.2.15" evidence="1"/>
<keyword evidence="4" id="KW-0479">Metal-binding</keyword>
<proteinExistence type="predicted"/>
<keyword evidence="3" id="KW-0808">Transferase</keyword>
<dbReference type="Pfam" id="PF05023">
    <property type="entry name" value="Phytochelatin"/>
    <property type="match status" value="1"/>
</dbReference>
<dbReference type="PROSITE" id="PS51443">
    <property type="entry name" value="PCS"/>
    <property type="match status" value="1"/>
</dbReference>
<name>A0A2J0YTW6_RHIML</name>
<evidence type="ECO:0000313" key="7">
    <source>
        <dbReference type="EMBL" id="PJR09708.1"/>
    </source>
</evidence>
<dbReference type="Proteomes" id="UP000231987">
    <property type="component" value="Unassembled WGS sequence"/>
</dbReference>
<dbReference type="GO" id="GO:0046872">
    <property type="term" value="F:metal ion binding"/>
    <property type="evidence" value="ECO:0007669"/>
    <property type="project" value="UniProtKB-KW"/>
</dbReference>
<evidence type="ECO:0000256" key="2">
    <source>
        <dbReference type="ARBA" id="ARBA00022539"/>
    </source>
</evidence>
<dbReference type="InterPro" id="IPR038765">
    <property type="entry name" value="Papain-like_cys_pep_sf"/>
</dbReference>